<proteinExistence type="predicted"/>
<dbReference type="Proteomes" id="UP000184731">
    <property type="component" value="Chromosome"/>
</dbReference>
<accession>A0A1L4D1G4</accession>
<dbReference type="RefSeq" id="WP_148697786.1">
    <property type="nucleotide sequence ID" value="NZ_CP017834.1"/>
</dbReference>
<keyword evidence="1" id="KW-0732">Signal</keyword>
<organism evidence="2 3">
    <name type="scientific">Silvanigrella aquatica</name>
    <dbReference type="NCBI Taxonomy" id="1915309"/>
    <lineage>
        <taxon>Bacteria</taxon>
        <taxon>Pseudomonadati</taxon>
        <taxon>Bdellovibrionota</taxon>
        <taxon>Oligoflexia</taxon>
        <taxon>Silvanigrellales</taxon>
        <taxon>Silvanigrellaceae</taxon>
        <taxon>Silvanigrella</taxon>
    </lineage>
</organism>
<protein>
    <submittedName>
        <fullName evidence="2">Uncharacterized protein</fullName>
    </submittedName>
</protein>
<dbReference type="KEGG" id="saqi:AXG55_09010"/>
<sequence length="403" mass="44934">MIKTVGSQTFLVSISFVSLLNLPAFSYESNNLNTSAQSNNSQSATLRSPSCSPNDVSDIKNAASLKAKETLSGNTCSVIYEVNKNPSYYEYAFTTSSSPYTCRLASTAYIVSATSTANASVPLLKCAKTPPAQDKNKWDTYYQKYNTYSAKTDELLKKWNNLPKIQLYPLPQSPQAANFNAAIYTTYTYVKNTSGSLPAGVEVWFTNVEEMMTVCKKIPNKDKLTSEELSYRFSELLGLPPDAPSDSVHSFAFLRVPTNQISGEIDYKGDAKVFNSYKGAGVFRPCASALTDTGDKLCNSINTMPTNANALNQILTKDDKNPANKLLDKNVAKWPGYQFSKRFFNEDGWPHYPWTGRGYTYDWGINSNNNYGLSEYVMEQFTQYYVYNTKSIADFVKNCSDTQ</sequence>
<dbReference type="OrthoDB" id="747120at2"/>
<reference evidence="2 3" key="1">
    <citation type="submission" date="2016-10" db="EMBL/GenBank/DDBJ databases">
        <title>Silvanigrella aquatica sp. nov., isolated from a freshwater lake located in the Black Forest, Germany, description of Silvanigrellaceae fam. nov., Silvanigrellales ord. nov., reclassification of the order Bdellovibrionales in the class Oligoflexia, reclassification of the families Bacteriovoracaceae and Halobacteriovoraceae in the new order Bacteriovoracales ord. nov., and reclassification of the family Pseudobacteriovoracaceae in the order Oligoflexiales.</title>
        <authorList>
            <person name="Hahn M.W."/>
            <person name="Schmidt J."/>
            <person name="Koll U."/>
            <person name="Rohde M."/>
            <person name="Verbag S."/>
            <person name="Pitt A."/>
            <person name="Nakai R."/>
            <person name="Naganuma T."/>
            <person name="Lang E."/>
        </authorList>
    </citation>
    <scope>NUCLEOTIDE SEQUENCE [LARGE SCALE GENOMIC DNA]</scope>
    <source>
        <strain evidence="2 3">MWH-Nonnen-W8red</strain>
    </source>
</reference>
<gene>
    <name evidence="2" type="ORF">AXG55_09010</name>
</gene>
<keyword evidence="3" id="KW-1185">Reference proteome</keyword>
<evidence type="ECO:0000256" key="1">
    <source>
        <dbReference type="SAM" id="SignalP"/>
    </source>
</evidence>
<dbReference type="AlphaFoldDB" id="A0A1L4D1G4"/>
<evidence type="ECO:0000313" key="2">
    <source>
        <dbReference type="EMBL" id="APJ04038.1"/>
    </source>
</evidence>
<feature type="chain" id="PRO_5013222059" evidence="1">
    <location>
        <begin position="27"/>
        <end position="403"/>
    </location>
</feature>
<feature type="signal peptide" evidence="1">
    <location>
        <begin position="1"/>
        <end position="26"/>
    </location>
</feature>
<dbReference type="EMBL" id="CP017834">
    <property type="protein sequence ID" value="APJ04038.1"/>
    <property type="molecule type" value="Genomic_DNA"/>
</dbReference>
<name>A0A1L4D1G4_9BACT</name>
<evidence type="ECO:0000313" key="3">
    <source>
        <dbReference type="Proteomes" id="UP000184731"/>
    </source>
</evidence>